<accession>A0A315ZDE0</accession>
<organism evidence="2 3">
    <name type="scientific">Sediminitomix flava</name>
    <dbReference type="NCBI Taxonomy" id="379075"/>
    <lineage>
        <taxon>Bacteria</taxon>
        <taxon>Pseudomonadati</taxon>
        <taxon>Bacteroidota</taxon>
        <taxon>Cytophagia</taxon>
        <taxon>Cytophagales</taxon>
        <taxon>Flammeovirgaceae</taxon>
        <taxon>Sediminitomix</taxon>
    </lineage>
</organism>
<sequence length="500" mass="55134">MKKITYFFLLALLSFSAFAQDESEESLPDNALSFFETGGGLDSLNSLGGKFGYTYLGGEHYLTLRITPELNFGKIGIGLDVPVSVNLESGKLRTEEFKNGVSALRMIRYLRYGQKKKDPVYIKVGDMTGSYLGYGLLLNNYSNAISFERRKFGLNFDVLVKKVVGIEGLYSDFNASSLNLLALRPYVRPFGGTGIPIVKTLEIGGSFITDQDKTSQADTEYSSNIFTANGGMQAFGADIGVTLIRSNFIHLSAYGQYANLNRSVTTADLDTYNTTVANEMTAYNELREEPLDETTLNTRIAANQYPTTVEEGSVNYAFDAGSGMSVGLNARMNLILKLLTVNARIERVWYNNNFMPQFFDATYEINKDARIMALATVGETQGIYGSLSASILNMIQVGGSLTLPDNVSEAAPAMVRLDARLLDVVDAISLSGVYYKGGLTDMEDAFKLDERSLASVRAGYKVNRFLTVGVDYMWTWMKTESGSFEASNAIMPYFGFNFDF</sequence>
<comment type="caution">
    <text evidence="2">The sequence shown here is derived from an EMBL/GenBank/DDBJ whole genome shotgun (WGS) entry which is preliminary data.</text>
</comment>
<dbReference type="Proteomes" id="UP000245535">
    <property type="component" value="Unassembled WGS sequence"/>
</dbReference>
<gene>
    <name evidence="2" type="ORF">BC781_102279</name>
</gene>
<name>A0A315ZDE0_SEDFL</name>
<reference evidence="2 3" key="1">
    <citation type="submission" date="2018-03" db="EMBL/GenBank/DDBJ databases">
        <title>Genomic Encyclopedia of Archaeal and Bacterial Type Strains, Phase II (KMG-II): from individual species to whole genera.</title>
        <authorList>
            <person name="Goeker M."/>
        </authorList>
    </citation>
    <scope>NUCLEOTIDE SEQUENCE [LARGE SCALE GENOMIC DNA]</scope>
    <source>
        <strain evidence="2 3">DSM 28229</strain>
    </source>
</reference>
<evidence type="ECO:0008006" key="4">
    <source>
        <dbReference type="Google" id="ProtNLM"/>
    </source>
</evidence>
<keyword evidence="1" id="KW-0732">Signal</keyword>
<evidence type="ECO:0000256" key="1">
    <source>
        <dbReference type="SAM" id="SignalP"/>
    </source>
</evidence>
<dbReference type="RefSeq" id="WP_109616861.1">
    <property type="nucleotide sequence ID" value="NZ_QGDO01000002.1"/>
</dbReference>
<feature type="chain" id="PRO_5016321657" description="DUF5723 domain-containing protein" evidence="1">
    <location>
        <begin position="20"/>
        <end position="500"/>
    </location>
</feature>
<keyword evidence="3" id="KW-1185">Reference proteome</keyword>
<evidence type="ECO:0000313" key="3">
    <source>
        <dbReference type="Proteomes" id="UP000245535"/>
    </source>
</evidence>
<proteinExistence type="predicted"/>
<protein>
    <recommendedName>
        <fullName evidence="4">DUF5723 domain-containing protein</fullName>
    </recommendedName>
</protein>
<dbReference type="EMBL" id="QGDO01000002">
    <property type="protein sequence ID" value="PWJ42734.1"/>
    <property type="molecule type" value="Genomic_DNA"/>
</dbReference>
<feature type="signal peptide" evidence="1">
    <location>
        <begin position="1"/>
        <end position="19"/>
    </location>
</feature>
<evidence type="ECO:0000313" key="2">
    <source>
        <dbReference type="EMBL" id="PWJ42734.1"/>
    </source>
</evidence>
<dbReference type="OrthoDB" id="9765113at2"/>
<dbReference type="AlphaFoldDB" id="A0A315ZDE0"/>